<comment type="caution">
    <text evidence="2">The sequence shown here is derived from an EMBL/GenBank/DDBJ whole genome shotgun (WGS) entry which is preliminary data.</text>
</comment>
<gene>
    <name evidence="2" type="ORF">DMN91_001493</name>
</gene>
<proteinExistence type="predicted"/>
<name>A0A3L8DY26_OOCBI</name>
<dbReference type="Proteomes" id="UP000279307">
    <property type="component" value="Chromosome 2"/>
</dbReference>
<protein>
    <submittedName>
        <fullName evidence="2">Uncharacterized protein</fullName>
    </submittedName>
</protein>
<organism evidence="2 3">
    <name type="scientific">Ooceraea biroi</name>
    <name type="common">Clonal raider ant</name>
    <name type="synonym">Cerapachys biroi</name>
    <dbReference type="NCBI Taxonomy" id="2015173"/>
    <lineage>
        <taxon>Eukaryota</taxon>
        <taxon>Metazoa</taxon>
        <taxon>Ecdysozoa</taxon>
        <taxon>Arthropoda</taxon>
        <taxon>Hexapoda</taxon>
        <taxon>Insecta</taxon>
        <taxon>Pterygota</taxon>
        <taxon>Neoptera</taxon>
        <taxon>Endopterygota</taxon>
        <taxon>Hymenoptera</taxon>
        <taxon>Apocrita</taxon>
        <taxon>Aculeata</taxon>
        <taxon>Formicoidea</taxon>
        <taxon>Formicidae</taxon>
        <taxon>Dorylinae</taxon>
        <taxon>Ooceraea</taxon>
    </lineage>
</organism>
<dbReference type="PANTHER" id="PTHR34239">
    <property type="entry name" value="APPLE DOMAIN-CONTAINING PROTEIN"/>
    <property type="match status" value="1"/>
</dbReference>
<dbReference type="EMBL" id="QOIP01000002">
    <property type="protein sequence ID" value="RLU25337.1"/>
    <property type="molecule type" value="Genomic_DNA"/>
</dbReference>
<sequence length="205" mass="22392">MDPAQPNHKVVGEVSGTEVPKTDSAKHPVTTVVEDLDTELLEAIGERVAQERVMASAIPQSIAIRIEDILKKGLPKEEREKLLKAHAPPLNCTLIDPPKLNEEIKASISEPLSKRDERIVEKQKKISACLSSLGSAISDILDSNTGTKDSRKLSPSQISLIKKLSETSRLLADLQRDESSTRRSLILAAISASQKKTLKSELSDE</sequence>
<evidence type="ECO:0000313" key="3">
    <source>
        <dbReference type="Proteomes" id="UP000279307"/>
    </source>
</evidence>
<evidence type="ECO:0000313" key="2">
    <source>
        <dbReference type="EMBL" id="RLU25337.1"/>
    </source>
</evidence>
<dbReference type="AlphaFoldDB" id="A0A3L8DY26"/>
<dbReference type="PANTHER" id="PTHR34239:SF2">
    <property type="entry name" value="TRANSPOSABLE ELEMENT P TRANSPOSASE_THAP9 CONSERVED DOMAIN-CONTAINING PROTEIN"/>
    <property type="match status" value="1"/>
</dbReference>
<evidence type="ECO:0000256" key="1">
    <source>
        <dbReference type="SAM" id="MobiDB-lite"/>
    </source>
</evidence>
<feature type="region of interest" description="Disordered" evidence="1">
    <location>
        <begin position="1"/>
        <end position="27"/>
    </location>
</feature>
<reference evidence="2 3" key="1">
    <citation type="journal article" date="2018" name="Genome Res.">
        <title>The genomic architecture and molecular evolution of ant odorant receptors.</title>
        <authorList>
            <person name="McKenzie S.K."/>
            <person name="Kronauer D.J.C."/>
        </authorList>
    </citation>
    <scope>NUCLEOTIDE SEQUENCE [LARGE SCALE GENOMIC DNA]</scope>
    <source>
        <strain evidence="2">Clonal line C1</strain>
    </source>
</reference>
<accession>A0A3L8DY26</accession>